<dbReference type="GeneTree" id="ENSGT00990000210360"/>
<keyword evidence="1" id="KW-0732">Signal</keyword>
<dbReference type="Ensembl" id="ENSPMRT00000013745.1">
    <property type="protein sequence ID" value="ENSPMRP00000012873.1"/>
    <property type="gene ID" value="ENSPMRG00000008610.1"/>
</dbReference>
<dbReference type="Proteomes" id="UP000472272">
    <property type="component" value="Chromosome 9"/>
</dbReference>
<organism evidence="2 3">
    <name type="scientific">Podarcis muralis</name>
    <name type="common">Wall lizard</name>
    <name type="synonym">Lacerta muralis</name>
    <dbReference type="NCBI Taxonomy" id="64176"/>
    <lineage>
        <taxon>Eukaryota</taxon>
        <taxon>Metazoa</taxon>
        <taxon>Chordata</taxon>
        <taxon>Craniata</taxon>
        <taxon>Vertebrata</taxon>
        <taxon>Euteleostomi</taxon>
        <taxon>Lepidosauria</taxon>
        <taxon>Squamata</taxon>
        <taxon>Bifurcata</taxon>
        <taxon>Unidentata</taxon>
        <taxon>Episquamata</taxon>
        <taxon>Laterata</taxon>
        <taxon>Lacertibaenia</taxon>
        <taxon>Lacertidae</taxon>
        <taxon>Podarcis</taxon>
    </lineage>
</organism>
<sequence length="251" mass="27594">MGIWAKGLELLLASFQPPLGQGASCAAIMISKLTGPTLARTPKEVPTKLPPSQLPFQTHSVQCKKKNHTPCSAHTLHAMQLHTPCNAKNTLRAVHTLSLQCSNTLCAMQKTHSVQCTDSPCNVTTHSVQCNYTLRAMQLHTPCNAKTRSCAMQLHTPFNAKHTPWNAHTLHAMQLNSMRCNYTPCNATTHSMHCTHPPFNAITYSVQCTHTVQCKNTLCAMQKHALCNATTHSVQCNYTLPGMHTPSMQCN</sequence>
<accession>A0A670ILF4</accession>
<reference evidence="2" key="2">
    <citation type="submission" date="2025-08" db="UniProtKB">
        <authorList>
            <consortium name="Ensembl"/>
        </authorList>
    </citation>
    <scope>IDENTIFICATION</scope>
</reference>
<evidence type="ECO:0000256" key="1">
    <source>
        <dbReference type="SAM" id="SignalP"/>
    </source>
</evidence>
<feature type="chain" id="PRO_5025585023" evidence="1">
    <location>
        <begin position="23"/>
        <end position="251"/>
    </location>
</feature>
<dbReference type="AlphaFoldDB" id="A0A670ILF4"/>
<name>A0A670ILF4_PODMU</name>
<proteinExistence type="predicted"/>
<reference evidence="2" key="3">
    <citation type="submission" date="2025-09" db="UniProtKB">
        <authorList>
            <consortium name="Ensembl"/>
        </authorList>
    </citation>
    <scope>IDENTIFICATION</scope>
</reference>
<evidence type="ECO:0000313" key="3">
    <source>
        <dbReference type="Proteomes" id="UP000472272"/>
    </source>
</evidence>
<keyword evidence="3" id="KW-1185">Reference proteome</keyword>
<protein>
    <submittedName>
        <fullName evidence="2">Uncharacterized protein</fullName>
    </submittedName>
</protein>
<feature type="signal peptide" evidence="1">
    <location>
        <begin position="1"/>
        <end position="22"/>
    </location>
</feature>
<reference evidence="2 3" key="1">
    <citation type="journal article" date="2019" name="Proc. Natl. Acad. Sci. U.S.A.">
        <title>Regulatory changes in pterin and carotenoid genes underlie balanced color polymorphisms in the wall lizard.</title>
        <authorList>
            <person name="Andrade P."/>
            <person name="Pinho C."/>
            <person name="Perez I de Lanuza G."/>
            <person name="Afonso S."/>
            <person name="Brejcha J."/>
            <person name="Rubin C.J."/>
            <person name="Wallerman O."/>
            <person name="Pereira P."/>
            <person name="Sabatino S.J."/>
            <person name="Bellati A."/>
            <person name="Pellitteri-Rosa D."/>
            <person name="Bosakova Z."/>
            <person name="Bunikis I."/>
            <person name="Carretero M.A."/>
            <person name="Feiner N."/>
            <person name="Marsik P."/>
            <person name="Pauperio F."/>
            <person name="Salvi D."/>
            <person name="Soler L."/>
            <person name="While G.M."/>
            <person name="Uller T."/>
            <person name="Font E."/>
            <person name="Andersson L."/>
            <person name="Carneiro M."/>
        </authorList>
    </citation>
    <scope>NUCLEOTIDE SEQUENCE</scope>
</reference>
<evidence type="ECO:0000313" key="2">
    <source>
        <dbReference type="Ensembl" id="ENSPMRP00000012873.1"/>
    </source>
</evidence>